<protein>
    <submittedName>
        <fullName evidence="1">Uncharacterized protein</fullName>
    </submittedName>
</protein>
<dbReference type="Proteomes" id="UP000002931">
    <property type="component" value="Unassembled WGS sequence"/>
</dbReference>
<keyword evidence="2" id="KW-1185">Reference proteome</keyword>
<dbReference type="RefSeq" id="WP_008335112.1">
    <property type="nucleotide sequence ID" value="NZ_CH902578.1"/>
</dbReference>
<evidence type="ECO:0000313" key="2">
    <source>
        <dbReference type="Proteomes" id="UP000002931"/>
    </source>
</evidence>
<dbReference type="SUPFAM" id="SSF52096">
    <property type="entry name" value="ClpP/crotonase"/>
    <property type="match status" value="1"/>
</dbReference>
<dbReference type="HOGENOM" id="CLU_844133_0_0_5"/>
<reference evidence="1 2" key="1">
    <citation type="journal article" date="2010" name="J. Bacteriol.">
        <title>Genome sequences of Pelagibaca bermudensis HTCC2601T and Maritimibacter alkaliphilus HTCC2654T, the type strains of two marine Roseobacter genera.</title>
        <authorList>
            <person name="Thrash J.C."/>
            <person name="Cho J.C."/>
            <person name="Ferriera S."/>
            <person name="Johnson J."/>
            <person name="Vergin K.L."/>
            <person name="Giovannoni S.J."/>
        </authorList>
    </citation>
    <scope>NUCLEOTIDE SEQUENCE [LARGE SCALE GENOMIC DNA]</scope>
    <source>
        <strain evidence="1 2">HTCC2654</strain>
    </source>
</reference>
<dbReference type="AlphaFoldDB" id="A3VAV7"/>
<sequence>MQADIEGSMRITYLTTLCLYLLASTGFAQPDLKYAPIVYDSRYPGILALWGDIDERTTLNFERAMEEFGTPSLVMLNSDGGLVTSALLMARRVRSIGADTFIPKDAGCYSACAFVFFAGVVRDAQGELGVHQISSDSGDLESGQVSVSDIIDTLSDFDVPNDLLVAMFRTPKDEMYILSRDEKVEYSMVAGAVATPEAKPSPEALAFHFVDNFFRAWSKPNATALPETLRMYNESVSFYGQTYTLGQVAEDKAEFAARWPKRRYRLIGDTVAVSCNLTYCFVRGNYDYTSSSGIVGDASAGTAFIEVTLLRRGDSFLIVREHGRVVTRR</sequence>
<gene>
    <name evidence="1" type="ORF">RB2654_20733</name>
</gene>
<dbReference type="Gene3D" id="3.90.226.10">
    <property type="entry name" value="2-enoyl-CoA Hydratase, Chain A, domain 1"/>
    <property type="match status" value="1"/>
</dbReference>
<evidence type="ECO:0000313" key="1">
    <source>
        <dbReference type="EMBL" id="EAQ15048.1"/>
    </source>
</evidence>
<dbReference type="eggNOG" id="COG3904">
    <property type="taxonomic scope" value="Bacteria"/>
</dbReference>
<proteinExistence type="predicted"/>
<accession>A3VAV7</accession>
<dbReference type="OrthoDB" id="9816009at2"/>
<dbReference type="EMBL" id="AAMT01000001">
    <property type="protein sequence ID" value="EAQ15048.1"/>
    <property type="molecule type" value="Genomic_DNA"/>
</dbReference>
<comment type="caution">
    <text evidence="1">The sequence shown here is derived from an EMBL/GenBank/DDBJ whole genome shotgun (WGS) entry which is preliminary data.</text>
</comment>
<dbReference type="InterPro" id="IPR029045">
    <property type="entry name" value="ClpP/crotonase-like_dom_sf"/>
</dbReference>
<organism evidence="1 2">
    <name type="scientific">Maritimibacter alkaliphilus HTCC2654</name>
    <dbReference type="NCBI Taxonomy" id="314271"/>
    <lineage>
        <taxon>Bacteria</taxon>
        <taxon>Pseudomonadati</taxon>
        <taxon>Pseudomonadota</taxon>
        <taxon>Alphaproteobacteria</taxon>
        <taxon>Rhodobacterales</taxon>
        <taxon>Roseobacteraceae</taxon>
        <taxon>Maritimibacter</taxon>
    </lineage>
</organism>
<name>A3VAV7_9RHOB</name>